<sequence length="96" mass="10679">MRRPMCQPRRNLEYPTERRSALDVNDFANTVHAGIRITTHGSDWYYTVTANTGVAILVSLGLAFTEPRSERLFYHITAAITLVATVVCFSMGSTLG</sequence>
<dbReference type="EMBL" id="JAVRRG010000021">
    <property type="protein sequence ID" value="KAK5096727.1"/>
    <property type="molecule type" value="Genomic_DNA"/>
</dbReference>
<keyword evidence="1" id="KW-0812">Transmembrane</keyword>
<keyword evidence="1" id="KW-0472">Membrane</keyword>
<organism evidence="2 3">
    <name type="scientific">Lithohypha guttulata</name>
    <dbReference type="NCBI Taxonomy" id="1690604"/>
    <lineage>
        <taxon>Eukaryota</taxon>
        <taxon>Fungi</taxon>
        <taxon>Dikarya</taxon>
        <taxon>Ascomycota</taxon>
        <taxon>Pezizomycotina</taxon>
        <taxon>Eurotiomycetes</taxon>
        <taxon>Chaetothyriomycetidae</taxon>
        <taxon>Chaetothyriales</taxon>
        <taxon>Trichomeriaceae</taxon>
        <taxon>Lithohypha</taxon>
    </lineage>
</organism>
<evidence type="ECO:0000313" key="3">
    <source>
        <dbReference type="Proteomes" id="UP001345013"/>
    </source>
</evidence>
<feature type="transmembrane region" description="Helical" evidence="1">
    <location>
        <begin position="72"/>
        <end position="92"/>
    </location>
</feature>
<protein>
    <submittedName>
        <fullName evidence="2">Uncharacterized protein</fullName>
    </submittedName>
</protein>
<reference evidence="2 3" key="1">
    <citation type="submission" date="2023-08" db="EMBL/GenBank/DDBJ databases">
        <title>Black Yeasts Isolated from many extreme environments.</title>
        <authorList>
            <person name="Coleine C."/>
            <person name="Stajich J.E."/>
            <person name="Selbmann L."/>
        </authorList>
    </citation>
    <scope>NUCLEOTIDE SEQUENCE [LARGE SCALE GENOMIC DNA]</scope>
    <source>
        <strain evidence="2 3">CCFEE 5885</strain>
    </source>
</reference>
<comment type="caution">
    <text evidence="2">The sequence shown here is derived from an EMBL/GenBank/DDBJ whole genome shotgun (WGS) entry which is preliminary data.</text>
</comment>
<evidence type="ECO:0000256" key="1">
    <source>
        <dbReference type="SAM" id="Phobius"/>
    </source>
</evidence>
<evidence type="ECO:0000313" key="2">
    <source>
        <dbReference type="EMBL" id="KAK5096727.1"/>
    </source>
</evidence>
<keyword evidence="3" id="KW-1185">Reference proteome</keyword>
<dbReference type="SUPFAM" id="SSF81321">
    <property type="entry name" value="Family A G protein-coupled receptor-like"/>
    <property type="match status" value="1"/>
</dbReference>
<dbReference type="Proteomes" id="UP001345013">
    <property type="component" value="Unassembled WGS sequence"/>
</dbReference>
<dbReference type="Gene3D" id="1.20.1070.10">
    <property type="entry name" value="Rhodopsin 7-helix transmembrane proteins"/>
    <property type="match status" value="1"/>
</dbReference>
<proteinExistence type="predicted"/>
<gene>
    <name evidence="2" type="ORF">LTR24_002489</name>
</gene>
<name>A0ABR0KHN7_9EURO</name>
<feature type="transmembrane region" description="Helical" evidence="1">
    <location>
        <begin position="44"/>
        <end position="65"/>
    </location>
</feature>
<accession>A0ABR0KHN7</accession>
<keyword evidence="1" id="KW-1133">Transmembrane helix</keyword>